<organism evidence="1 2">
    <name type="scientific">Brassica oleracea var. oleracea</name>
    <dbReference type="NCBI Taxonomy" id="109376"/>
    <lineage>
        <taxon>Eukaryota</taxon>
        <taxon>Viridiplantae</taxon>
        <taxon>Streptophyta</taxon>
        <taxon>Embryophyta</taxon>
        <taxon>Tracheophyta</taxon>
        <taxon>Spermatophyta</taxon>
        <taxon>Magnoliopsida</taxon>
        <taxon>eudicotyledons</taxon>
        <taxon>Gunneridae</taxon>
        <taxon>Pentapetalae</taxon>
        <taxon>rosids</taxon>
        <taxon>malvids</taxon>
        <taxon>Brassicales</taxon>
        <taxon>Brassicaceae</taxon>
        <taxon>Brassiceae</taxon>
        <taxon>Brassica</taxon>
    </lineage>
</organism>
<dbReference type="Gramene" id="Bo9g043550.1">
    <property type="protein sequence ID" value="Bo9g043550.1"/>
    <property type="gene ID" value="Bo9g043550"/>
</dbReference>
<accession>A0A0D3E569</accession>
<dbReference type="Proteomes" id="UP000032141">
    <property type="component" value="Chromosome C9"/>
</dbReference>
<evidence type="ECO:0000313" key="1">
    <source>
        <dbReference type="EnsemblPlants" id="Bo9g043550.1"/>
    </source>
</evidence>
<keyword evidence="2" id="KW-1185">Reference proteome</keyword>
<dbReference type="HOGENOM" id="CLU_1191332_0_0_1"/>
<evidence type="ECO:0000313" key="2">
    <source>
        <dbReference type="Proteomes" id="UP000032141"/>
    </source>
</evidence>
<protein>
    <submittedName>
        <fullName evidence="1">Uncharacterized protein</fullName>
    </submittedName>
</protein>
<reference evidence="1" key="2">
    <citation type="submission" date="2015-03" db="UniProtKB">
        <authorList>
            <consortium name="EnsemblPlants"/>
        </authorList>
    </citation>
    <scope>IDENTIFICATION</scope>
</reference>
<dbReference type="AlphaFoldDB" id="A0A0D3E569"/>
<sequence length="233" mass="25885">MKNGEMKQSKKMLEGIAGIAGRIAGNCLTGNIEAVSSESPLANGQILIDDQVLIRLLAGSMTNRRVQVVDGDAHVLVFGDILVQERKFDEFDGSNRARTGFVSRLEVPKVSDCNSQSKYEKVTLKHNHKFLIKIEIVVSLTLDSSVNLSPIIEPWRLGDGYKEFFLDAPDSVKGPNNQGHWLVKSIQCVLDILKNADSNAEGCWCLSHCFPPYPFHGSQYIVWWGLQDLGLQQ</sequence>
<name>A0A0D3E569_BRAOL</name>
<reference evidence="1 2" key="1">
    <citation type="journal article" date="2014" name="Genome Biol.">
        <title>Transcriptome and methylome profiling reveals relics of genome dominance in the mesopolyploid Brassica oleracea.</title>
        <authorList>
            <person name="Parkin I.A."/>
            <person name="Koh C."/>
            <person name="Tang H."/>
            <person name="Robinson S.J."/>
            <person name="Kagale S."/>
            <person name="Clarke W.E."/>
            <person name="Town C.D."/>
            <person name="Nixon J."/>
            <person name="Krishnakumar V."/>
            <person name="Bidwell S.L."/>
            <person name="Denoeud F."/>
            <person name="Belcram H."/>
            <person name="Links M.G."/>
            <person name="Just J."/>
            <person name="Clarke C."/>
            <person name="Bender T."/>
            <person name="Huebert T."/>
            <person name="Mason A.S."/>
            <person name="Pires J.C."/>
            <person name="Barker G."/>
            <person name="Moore J."/>
            <person name="Walley P.G."/>
            <person name="Manoli S."/>
            <person name="Batley J."/>
            <person name="Edwards D."/>
            <person name="Nelson M.N."/>
            <person name="Wang X."/>
            <person name="Paterson A.H."/>
            <person name="King G."/>
            <person name="Bancroft I."/>
            <person name="Chalhoub B."/>
            <person name="Sharpe A.G."/>
        </authorList>
    </citation>
    <scope>NUCLEOTIDE SEQUENCE</scope>
    <source>
        <strain evidence="1 2">cv. TO1000</strain>
    </source>
</reference>
<dbReference type="EnsemblPlants" id="Bo9g043550.1">
    <property type="protein sequence ID" value="Bo9g043550.1"/>
    <property type="gene ID" value="Bo9g043550"/>
</dbReference>
<proteinExistence type="predicted"/>